<dbReference type="GO" id="GO:0004526">
    <property type="term" value="F:ribonuclease P activity"/>
    <property type="evidence" value="ECO:0007669"/>
    <property type="project" value="TreeGrafter"/>
</dbReference>
<dbReference type="RefSeq" id="XP_027620476.1">
    <property type="nucleotide sequence ID" value="XM_027764675.1"/>
</dbReference>
<dbReference type="GO" id="GO:0001682">
    <property type="term" value="P:tRNA 5'-leader removal"/>
    <property type="evidence" value="ECO:0007669"/>
    <property type="project" value="InterPro"/>
</dbReference>
<proteinExistence type="predicted"/>
<organism evidence="1 2">
    <name type="scientific">Sparassis crispa</name>
    <dbReference type="NCBI Taxonomy" id="139825"/>
    <lineage>
        <taxon>Eukaryota</taxon>
        <taxon>Fungi</taxon>
        <taxon>Dikarya</taxon>
        <taxon>Basidiomycota</taxon>
        <taxon>Agaricomycotina</taxon>
        <taxon>Agaricomycetes</taxon>
        <taxon>Polyporales</taxon>
        <taxon>Sparassidaceae</taxon>
        <taxon>Sparassis</taxon>
    </lineage>
</organism>
<dbReference type="OrthoDB" id="63112at2759"/>
<name>A0A401H586_9APHY</name>
<dbReference type="Proteomes" id="UP000287166">
    <property type="component" value="Unassembled WGS sequence"/>
</dbReference>
<sequence length="211" mass="23360">MQTLEMWDVQRGPWQILFHHSGDPVPVSIGRVTVHEVKPFRSDVADVHIPSSMDLCNTAETSQLDWAEKMSALFEWVGMACLGAQRLKANDRVDPYVAVYTPPTPSRVGDITYMRWTGLLTPEFVQSVIDTSIVKLSASSSLISLTMHGVPSSPVAYLRPAPSLTAPLRAPRPESEDTLCLILSSEKEGPRGEKLTWALAKSIGQWDMQWG</sequence>
<dbReference type="GO" id="GO:0000172">
    <property type="term" value="C:ribonuclease MRP complex"/>
    <property type="evidence" value="ECO:0007669"/>
    <property type="project" value="TreeGrafter"/>
</dbReference>
<reference evidence="1 2" key="1">
    <citation type="journal article" date="2018" name="Sci. Rep.">
        <title>Genome sequence of the cauliflower mushroom Sparassis crispa (Hanabiratake) and its association with beneficial usage.</title>
        <authorList>
            <person name="Kiyama R."/>
            <person name="Furutani Y."/>
            <person name="Kawaguchi K."/>
            <person name="Nakanishi T."/>
        </authorList>
    </citation>
    <scope>NUCLEOTIDE SEQUENCE [LARGE SCALE GENOMIC DNA]</scope>
</reference>
<dbReference type="PANTHER" id="PTHR15396:SF1">
    <property type="entry name" value="RIBONUCLEASE P PROTEIN SUBUNIT P40"/>
    <property type="match status" value="1"/>
</dbReference>
<dbReference type="STRING" id="139825.A0A401H586"/>
<dbReference type="EMBL" id="BFAD01000016">
    <property type="protein sequence ID" value="GBE89563.1"/>
    <property type="molecule type" value="Genomic_DNA"/>
</dbReference>
<dbReference type="Pfam" id="PF08584">
    <property type="entry name" value="Ribonuc_P_40"/>
    <property type="match status" value="1"/>
</dbReference>
<dbReference type="GO" id="GO:0000171">
    <property type="term" value="F:ribonuclease MRP activity"/>
    <property type="evidence" value="ECO:0007669"/>
    <property type="project" value="TreeGrafter"/>
</dbReference>
<evidence type="ECO:0000313" key="2">
    <source>
        <dbReference type="Proteomes" id="UP000287166"/>
    </source>
</evidence>
<dbReference type="GeneID" id="38786480"/>
<protein>
    <submittedName>
        <fullName evidence="1">Uncharacterized protein</fullName>
    </submittedName>
</protein>
<dbReference type="AlphaFoldDB" id="A0A401H586"/>
<dbReference type="GO" id="GO:0030681">
    <property type="term" value="C:multimeric ribonuclease P complex"/>
    <property type="evidence" value="ECO:0007669"/>
    <property type="project" value="TreeGrafter"/>
</dbReference>
<dbReference type="InterPro" id="IPR013893">
    <property type="entry name" value="RNase_P_Rpp40"/>
</dbReference>
<dbReference type="PANTHER" id="PTHR15396">
    <property type="entry name" value="RIBONUCLEASE P PROTEIN SUBUNIT P40"/>
    <property type="match status" value="1"/>
</dbReference>
<accession>A0A401H586</accession>
<gene>
    <name evidence="1" type="ORF">SCP_1602250</name>
</gene>
<dbReference type="InParanoid" id="A0A401H586"/>
<evidence type="ECO:0000313" key="1">
    <source>
        <dbReference type="EMBL" id="GBE89563.1"/>
    </source>
</evidence>
<keyword evidence="2" id="KW-1185">Reference proteome</keyword>
<dbReference type="GO" id="GO:0000447">
    <property type="term" value="P:endonucleolytic cleavage in ITS1 to separate SSU-rRNA from 5.8S rRNA and LSU-rRNA from tricistronic rRNA transcript (SSU-rRNA, 5.8S rRNA, LSU-rRNA)"/>
    <property type="evidence" value="ECO:0007669"/>
    <property type="project" value="TreeGrafter"/>
</dbReference>
<comment type="caution">
    <text evidence="1">The sequence shown here is derived from an EMBL/GenBank/DDBJ whole genome shotgun (WGS) entry which is preliminary data.</text>
</comment>